<protein>
    <submittedName>
        <fullName evidence="1">Uncharacterized protein</fullName>
    </submittedName>
</protein>
<organism evidence="1 2">
    <name type="scientific">Mycena indigotica</name>
    <dbReference type="NCBI Taxonomy" id="2126181"/>
    <lineage>
        <taxon>Eukaryota</taxon>
        <taxon>Fungi</taxon>
        <taxon>Dikarya</taxon>
        <taxon>Basidiomycota</taxon>
        <taxon>Agaricomycotina</taxon>
        <taxon>Agaricomycetes</taxon>
        <taxon>Agaricomycetidae</taxon>
        <taxon>Agaricales</taxon>
        <taxon>Marasmiineae</taxon>
        <taxon>Mycenaceae</taxon>
        <taxon>Mycena</taxon>
    </lineage>
</organism>
<dbReference type="RefSeq" id="XP_037215942.1">
    <property type="nucleotide sequence ID" value="XM_037366548.1"/>
</dbReference>
<evidence type="ECO:0000313" key="1">
    <source>
        <dbReference type="EMBL" id="KAF7294579.1"/>
    </source>
</evidence>
<gene>
    <name evidence="1" type="ORF">MIND_00994400</name>
</gene>
<sequence>MSSLHIQRAKRWGTTPFLAEWLSNMVVYCRSSLEGKKAFQEWITNEYGRERAQEKFTELASPAEARNLKPLPASKEAHFYLAALDLGVSEKAMREYFQFAFRLNLCSPPRVAPAPKRHRGESLADWITRRDAAVMSGSNVPDIDWRVIRAIASSEMQLGADTADELRFDHKAFVDMLALYSPSIILDNKDSNEDNGMLYQRELAFQSQMFILTISNMTWFSVAVTLNKLMEKKLSSTAAIEDAYKNDRSILWRLVSCLCFVSYLCNERWHRLAEMISYSPYFRPFFTRYRTATGEPRIKVNQKYVQEHGYSSELDRLVVQFTESDFSQDVWFMDRLAKFLSENPSEVSKFSEDAYRELSNVEPVVECKSQLVETPFGQKLVKYAISQDSTFQDPEFVHNTTFMDAKRLKRVPRNKTTDWSHAYTVVRSIGNTWRQKATGKTPIRYWLALMDKIRHDAESPELAAALKEGERLRADYAEVGFKGDAKGVAGLLLFDAAWKQIEGVLWNVGRGLEKVHRVEGGAPDALRLYDPESPVRISPIKMVFSSHYKDGVAKYKAEGRPFPPFWGQPRAHSDWIETVDLKFDFDLDPDLDPINDLWTMPGTGNDTEETKVEEVTEKDLFAENSQAMSWADEVEEEFFGGKTGIEINVDSDLMDWGESLPDYLPKKFTIGKKNFKVFQRILPLKSGSAAASDEPAPDVRWSDFEKAMKRIGFGVSRSRVGLAVRFDPPAKMARSVVFHRPYLSPFISPVDSRRLVFCLGTCYRWTSNNFERGSAED</sequence>
<dbReference type="GeneID" id="59349064"/>
<dbReference type="AlphaFoldDB" id="A0A8H6W067"/>
<accession>A0A8H6W067</accession>
<keyword evidence="2" id="KW-1185">Reference proteome</keyword>
<evidence type="ECO:0000313" key="2">
    <source>
        <dbReference type="Proteomes" id="UP000636479"/>
    </source>
</evidence>
<reference evidence="1" key="1">
    <citation type="submission" date="2020-05" db="EMBL/GenBank/DDBJ databases">
        <title>Mycena genomes resolve the evolution of fungal bioluminescence.</title>
        <authorList>
            <person name="Tsai I.J."/>
        </authorList>
    </citation>
    <scope>NUCLEOTIDE SEQUENCE</scope>
    <source>
        <strain evidence="1">171206Taipei</strain>
    </source>
</reference>
<name>A0A8H6W067_9AGAR</name>
<dbReference type="OrthoDB" id="2922289at2759"/>
<dbReference type="PANTHER" id="PTHR40788:SF1">
    <property type="entry name" value="IPA PROTEIN"/>
    <property type="match status" value="1"/>
</dbReference>
<dbReference type="Proteomes" id="UP000636479">
    <property type="component" value="Unassembled WGS sequence"/>
</dbReference>
<proteinExistence type="predicted"/>
<dbReference type="PANTHER" id="PTHR40788">
    <property type="entry name" value="CLR5 DOMAIN-CONTAINING PROTEIN-RELATED"/>
    <property type="match status" value="1"/>
</dbReference>
<dbReference type="EMBL" id="JACAZF010000009">
    <property type="protein sequence ID" value="KAF7294579.1"/>
    <property type="molecule type" value="Genomic_DNA"/>
</dbReference>
<comment type="caution">
    <text evidence="1">The sequence shown here is derived from an EMBL/GenBank/DDBJ whole genome shotgun (WGS) entry which is preliminary data.</text>
</comment>